<feature type="signal peptide" evidence="2">
    <location>
        <begin position="1"/>
        <end position="21"/>
    </location>
</feature>
<organism evidence="3 4">
    <name type="scientific">Ceraceosorus guamensis</name>
    <dbReference type="NCBI Taxonomy" id="1522189"/>
    <lineage>
        <taxon>Eukaryota</taxon>
        <taxon>Fungi</taxon>
        <taxon>Dikarya</taxon>
        <taxon>Basidiomycota</taxon>
        <taxon>Ustilaginomycotina</taxon>
        <taxon>Exobasidiomycetes</taxon>
        <taxon>Ceraceosorales</taxon>
        <taxon>Ceraceosoraceae</taxon>
        <taxon>Ceraceosorus</taxon>
    </lineage>
</organism>
<name>A0A316W720_9BASI</name>
<dbReference type="Proteomes" id="UP000245783">
    <property type="component" value="Unassembled WGS sequence"/>
</dbReference>
<keyword evidence="4" id="KW-1185">Reference proteome</keyword>
<gene>
    <name evidence="3" type="ORF">IE81DRAFT_346267</name>
</gene>
<feature type="chain" id="PRO_5016403202" evidence="2">
    <location>
        <begin position="22"/>
        <end position="570"/>
    </location>
</feature>
<evidence type="ECO:0000256" key="2">
    <source>
        <dbReference type="SAM" id="SignalP"/>
    </source>
</evidence>
<feature type="region of interest" description="Disordered" evidence="1">
    <location>
        <begin position="315"/>
        <end position="334"/>
    </location>
</feature>
<sequence>MRLIPFILLLTVSIASTGVFAPKPTPPQCQAAGCPLDPCNCIGECPCFEIGGPGDPGGPTELDLLQKRLNSGGPSALAKRKLTEDQCDLIACQDPSCNCVGSCPCFPGPPHHDHPKPGHPGKRSTVALPGDGQLWAGALTKRKSVDACSGIGCQDPECNCTASCPCIGDPNDPGDPGNPGSGKRQVGAPSDIFDTSLNRREVLQERALTLDGAQLLRNRENAGVDAACGTMVWSHPYCPPYCAGKGGCPSFASPVHPPKRSNLVAGTSETVPSVLDRRVNKLEVRQAHQGETPCGYKSPYLKETYCPAHCAGQGGCPGHGKRSALPTGTGETMPSVLDRRANNLEGRQASQGEVACGFVYWGKPYCPSHCAGQGGCPGHAKRSALPTGTSETIRLVLDRRVNEMRQASQGEVACGSVGGLYNQPYCPPQCAGQGGCPGHGKRSALPGEEQAPPIERADQLERRIKKPEEPSCGYAFSKGPYCPPHCHGQGGCPPHGGNVPSVQSRDQALIVEPRKYKIPVEEPCGGGIGYCPPDHRPAAFLSPVGPIALVTVPDRAAVLITASEALYLRP</sequence>
<reference evidence="3 4" key="1">
    <citation type="journal article" date="2018" name="Mol. Biol. Evol.">
        <title>Broad Genomic Sampling Reveals a Smut Pathogenic Ancestry of the Fungal Clade Ustilaginomycotina.</title>
        <authorList>
            <person name="Kijpornyongpan T."/>
            <person name="Mondo S.J."/>
            <person name="Barry K."/>
            <person name="Sandor L."/>
            <person name="Lee J."/>
            <person name="Lipzen A."/>
            <person name="Pangilinan J."/>
            <person name="LaButti K."/>
            <person name="Hainaut M."/>
            <person name="Henrissat B."/>
            <person name="Grigoriev I.V."/>
            <person name="Spatafora J.W."/>
            <person name="Aime M.C."/>
        </authorList>
    </citation>
    <scope>NUCLEOTIDE SEQUENCE [LARGE SCALE GENOMIC DNA]</scope>
    <source>
        <strain evidence="3 4">MCA 4658</strain>
    </source>
</reference>
<protein>
    <submittedName>
        <fullName evidence="3">Uncharacterized protein</fullName>
    </submittedName>
</protein>
<dbReference type="GeneID" id="37037893"/>
<dbReference type="RefSeq" id="XP_025371043.1">
    <property type="nucleotide sequence ID" value="XM_025516023.1"/>
</dbReference>
<evidence type="ECO:0000313" key="4">
    <source>
        <dbReference type="Proteomes" id="UP000245783"/>
    </source>
</evidence>
<evidence type="ECO:0000256" key="1">
    <source>
        <dbReference type="SAM" id="MobiDB-lite"/>
    </source>
</evidence>
<dbReference type="EMBL" id="KZ819366">
    <property type="protein sequence ID" value="PWN43883.1"/>
    <property type="molecule type" value="Genomic_DNA"/>
</dbReference>
<proteinExistence type="predicted"/>
<dbReference type="AlphaFoldDB" id="A0A316W720"/>
<accession>A0A316W720</accession>
<keyword evidence="2" id="KW-0732">Signal</keyword>
<evidence type="ECO:0000313" key="3">
    <source>
        <dbReference type="EMBL" id="PWN43883.1"/>
    </source>
</evidence>
<dbReference type="InParanoid" id="A0A316W720"/>